<keyword evidence="3" id="KW-0812">Transmembrane</keyword>
<keyword evidence="3" id="KW-0472">Membrane</keyword>
<keyword evidence="5" id="KW-1185">Reference proteome</keyword>
<evidence type="ECO:0000256" key="3">
    <source>
        <dbReference type="SAM" id="Phobius"/>
    </source>
</evidence>
<dbReference type="Pfam" id="PF11807">
    <property type="entry name" value="UstYa"/>
    <property type="match status" value="1"/>
</dbReference>
<protein>
    <recommendedName>
        <fullName evidence="6">Tat pathway signal sequence</fullName>
    </recommendedName>
</protein>
<evidence type="ECO:0008006" key="6">
    <source>
        <dbReference type="Google" id="ProtNLM"/>
    </source>
</evidence>
<reference evidence="4 5" key="1">
    <citation type="submission" date="2016-04" db="EMBL/GenBank/DDBJ databases">
        <title>A degradative enzymes factory behind the ericoid mycorrhizal symbiosis.</title>
        <authorList>
            <consortium name="DOE Joint Genome Institute"/>
            <person name="Martino E."/>
            <person name="Morin E."/>
            <person name="Grelet G."/>
            <person name="Kuo A."/>
            <person name="Kohler A."/>
            <person name="Daghino S."/>
            <person name="Barry K."/>
            <person name="Choi C."/>
            <person name="Cichocki N."/>
            <person name="Clum A."/>
            <person name="Copeland A."/>
            <person name="Hainaut M."/>
            <person name="Haridas S."/>
            <person name="Labutti K."/>
            <person name="Lindquist E."/>
            <person name="Lipzen A."/>
            <person name="Khouja H.-R."/>
            <person name="Murat C."/>
            <person name="Ohm R."/>
            <person name="Olson A."/>
            <person name="Spatafora J."/>
            <person name="Veneault-Fourrey C."/>
            <person name="Henrissat B."/>
            <person name="Grigoriev I."/>
            <person name="Martin F."/>
            <person name="Perotto S."/>
        </authorList>
    </citation>
    <scope>NUCLEOTIDE SEQUENCE [LARGE SCALE GENOMIC DNA]</scope>
    <source>
        <strain evidence="4 5">F</strain>
    </source>
</reference>
<evidence type="ECO:0000256" key="2">
    <source>
        <dbReference type="ARBA" id="ARBA00035112"/>
    </source>
</evidence>
<feature type="transmembrane region" description="Helical" evidence="3">
    <location>
        <begin position="29"/>
        <end position="53"/>
    </location>
</feature>
<organism evidence="4 5">
    <name type="scientific">Hyaloscypha variabilis (strain UAMH 11265 / GT02V1 / F)</name>
    <name type="common">Meliniomyces variabilis</name>
    <dbReference type="NCBI Taxonomy" id="1149755"/>
    <lineage>
        <taxon>Eukaryota</taxon>
        <taxon>Fungi</taxon>
        <taxon>Dikarya</taxon>
        <taxon>Ascomycota</taxon>
        <taxon>Pezizomycotina</taxon>
        <taxon>Leotiomycetes</taxon>
        <taxon>Helotiales</taxon>
        <taxon>Hyaloscyphaceae</taxon>
        <taxon>Hyaloscypha</taxon>
        <taxon>Hyaloscypha variabilis</taxon>
    </lineage>
</organism>
<dbReference type="PANTHER" id="PTHR33365:SF4">
    <property type="entry name" value="CYCLOCHLOROTINE BIOSYNTHESIS PROTEIN O"/>
    <property type="match status" value="1"/>
</dbReference>
<dbReference type="PANTHER" id="PTHR33365">
    <property type="entry name" value="YALI0B05434P"/>
    <property type="match status" value="1"/>
</dbReference>
<accession>A0A2J6S839</accession>
<keyword evidence="3" id="KW-1133">Transmembrane helix</keyword>
<sequence>MVNEDEVTLLEESYPWSNLKQKSKSSSRILGLTIALAFSTFGFLLGVFIGPYLPGRLDTLCLAKTSIPSPLTPDVKISYHEQMFNSTLFGNSIYRQEPSPEVDQAWTDIGVYLGVILVDEDKALKAGISKGHITTPPEAGGQYYVNVEVFHQLHCLNLLRKTNYWNHDYYAKLGENEFVNEDHIVRIHADHCLDALREQLMCTADIGVLPYVRVKDKGRAYPDFPAAPHMCRNFDDIREWARDAQLGKEWTQYLRDPQPGDIVLDQIP</sequence>
<dbReference type="InterPro" id="IPR021765">
    <property type="entry name" value="UstYa-like"/>
</dbReference>
<dbReference type="Proteomes" id="UP000235786">
    <property type="component" value="Unassembled WGS sequence"/>
</dbReference>
<dbReference type="GO" id="GO:0043386">
    <property type="term" value="P:mycotoxin biosynthetic process"/>
    <property type="evidence" value="ECO:0007669"/>
    <property type="project" value="InterPro"/>
</dbReference>
<name>A0A2J6S839_HYAVF</name>
<dbReference type="EMBL" id="KZ613939">
    <property type="protein sequence ID" value="PMD46911.1"/>
    <property type="molecule type" value="Genomic_DNA"/>
</dbReference>
<evidence type="ECO:0000313" key="4">
    <source>
        <dbReference type="EMBL" id="PMD46911.1"/>
    </source>
</evidence>
<evidence type="ECO:0000313" key="5">
    <source>
        <dbReference type="Proteomes" id="UP000235786"/>
    </source>
</evidence>
<dbReference type="OrthoDB" id="3687641at2759"/>
<dbReference type="AlphaFoldDB" id="A0A2J6S839"/>
<comment type="pathway">
    <text evidence="1">Mycotoxin biosynthesis.</text>
</comment>
<comment type="similarity">
    <text evidence="2">Belongs to the ustYa family.</text>
</comment>
<gene>
    <name evidence="4" type="ORF">L207DRAFT_551790</name>
</gene>
<proteinExistence type="inferred from homology"/>
<evidence type="ECO:0000256" key="1">
    <source>
        <dbReference type="ARBA" id="ARBA00004685"/>
    </source>
</evidence>